<dbReference type="EMBL" id="QDEB01129074">
    <property type="protein sequence ID" value="RZB39336.1"/>
    <property type="molecule type" value="Genomic_DNA"/>
</dbReference>
<proteinExistence type="predicted"/>
<feature type="non-terminal residue" evidence="1">
    <location>
        <position position="1"/>
    </location>
</feature>
<dbReference type="AlphaFoldDB" id="A0A482V868"/>
<protein>
    <submittedName>
        <fullName evidence="1">Uncharacterized protein</fullName>
    </submittedName>
</protein>
<keyword evidence="2" id="KW-1185">Reference proteome</keyword>
<name>A0A482V868_ASBVE</name>
<accession>A0A482V868</accession>
<reference evidence="1 2" key="1">
    <citation type="submission" date="2017-03" db="EMBL/GenBank/DDBJ databases">
        <title>Genome of the blue death feigning beetle - Asbolus verrucosus.</title>
        <authorList>
            <person name="Rider S.D."/>
        </authorList>
    </citation>
    <scope>NUCLEOTIDE SEQUENCE [LARGE SCALE GENOMIC DNA]</scope>
    <source>
        <strain evidence="1">Butters</strain>
        <tissue evidence="1">Head and leg muscle</tissue>
    </source>
</reference>
<dbReference type="Proteomes" id="UP000292052">
    <property type="component" value="Unassembled WGS sequence"/>
</dbReference>
<evidence type="ECO:0000313" key="2">
    <source>
        <dbReference type="Proteomes" id="UP000292052"/>
    </source>
</evidence>
<comment type="caution">
    <text evidence="1">The sequence shown here is derived from an EMBL/GenBank/DDBJ whole genome shotgun (WGS) entry which is preliminary data.</text>
</comment>
<gene>
    <name evidence="1" type="ORF">BDFB_011435</name>
</gene>
<evidence type="ECO:0000313" key="1">
    <source>
        <dbReference type="EMBL" id="RZB39336.1"/>
    </source>
</evidence>
<dbReference type="OrthoDB" id="6140501at2759"/>
<organism evidence="1 2">
    <name type="scientific">Asbolus verrucosus</name>
    <name type="common">Desert ironclad beetle</name>
    <dbReference type="NCBI Taxonomy" id="1661398"/>
    <lineage>
        <taxon>Eukaryota</taxon>
        <taxon>Metazoa</taxon>
        <taxon>Ecdysozoa</taxon>
        <taxon>Arthropoda</taxon>
        <taxon>Hexapoda</taxon>
        <taxon>Insecta</taxon>
        <taxon>Pterygota</taxon>
        <taxon>Neoptera</taxon>
        <taxon>Endopterygota</taxon>
        <taxon>Coleoptera</taxon>
        <taxon>Polyphaga</taxon>
        <taxon>Cucujiformia</taxon>
        <taxon>Tenebrionidae</taxon>
        <taxon>Pimeliinae</taxon>
        <taxon>Asbolus</taxon>
    </lineage>
</organism>
<sequence>ALAVDVLKQPTTTMKVYLWKPKGNNAGHLSLKLSDGTYISFWPEENLQLKRKKRSGSRRYADDVAAEGRNPDEILNLPEDIVDQANIKTWWSDYVGRSGHHLLTENCALVVREALMAGEIYGHTHADLEIALVGRLTTPTDVFRWANSCKLIYLEANRKICSVS</sequence>